<reference evidence="3 4" key="1">
    <citation type="journal article" date="2014" name="BMC Genomics">
        <title>Genome sequencing of four Aureobasidium pullulans varieties: biotechnological potential, stress tolerance, and description of new species.</title>
        <authorList>
            <person name="Gostin Ar C."/>
            <person name="Ohm R.A."/>
            <person name="Kogej T."/>
            <person name="Sonjak S."/>
            <person name="Turk M."/>
            <person name="Zajc J."/>
            <person name="Zalar P."/>
            <person name="Grube M."/>
            <person name="Sun H."/>
            <person name="Han J."/>
            <person name="Sharma A."/>
            <person name="Chiniquy J."/>
            <person name="Ngan C.Y."/>
            <person name="Lipzen A."/>
            <person name="Barry K."/>
            <person name="Grigoriev I.V."/>
            <person name="Gunde-Cimerman N."/>
        </authorList>
    </citation>
    <scope>NUCLEOTIDE SEQUENCE [LARGE SCALE GENOMIC DNA]</scope>
    <source>
        <strain evidence="3 4">CBS 110374</strain>
    </source>
</reference>
<dbReference type="RefSeq" id="XP_040878728.1">
    <property type="nucleotide sequence ID" value="XM_041024890.1"/>
</dbReference>
<dbReference type="GeneID" id="63918263"/>
<dbReference type="EMBL" id="KL584837">
    <property type="protein sequence ID" value="KEQ61705.1"/>
    <property type="molecule type" value="Genomic_DNA"/>
</dbReference>
<dbReference type="InterPro" id="IPR013087">
    <property type="entry name" value="Znf_C2H2_type"/>
</dbReference>
<dbReference type="HOGENOM" id="CLU_831496_0_0_1"/>
<dbReference type="Proteomes" id="UP000030672">
    <property type="component" value="Unassembled WGS sequence"/>
</dbReference>
<keyword evidence="4" id="KW-1185">Reference proteome</keyword>
<feature type="compositionally biased region" description="Low complexity" evidence="1">
    <location>
        <begin position="239"/>
        <end position="257"/>
    </location>
</feature>
<dbReference type="InterPro" id="IPR036236">
    <property type="entry name" value="Znf_C2H2_sf"/>
</dbReference>
<dbReference type="AlphaFoldDB" id="A0A074VLW9"/>
<dbReference type="SUPFAM" id="SSF57667">
    <property type="entry name" value="beta-beta-alpha zinc fingers"/>
    <property type="match status" value="1"/>
</dbReference>
<gene>
    <name evidence="3" type="ORF">M437DRAFT_67160</name>
</gene>
<protein>
    <recommendedName>
        <fullName evidence="2">C2H2-type domain-containing protein</fullName>
    </recommendedName>
</protein>
<feature type="region of interest" description="Disordered" evidence="1">
    <location>
        <begin position="229"/>
        <end position="266"/>
    </location>
</feature>
<proteinExistence type="predicted"/>
<evidence type="ECO:0000313" key="3">
    <source>
        <dbReference type="EMBL" id="KEQ61705.1"/>
    </source>
</evidence>
<name>A0A074VLW9_AURM1</name>
<organism evidence="3 4">
    <name type="scientific">Aureobasidium melanogenum (strain CBS 110374)</name>
    <name type="common">Aureobasidium pullulans var. melanogenum</name>
    <dbReference type="NCBI Taxonomy" id="1043003"/>
    <lineage>
        <taxon>Eukaryota</taxon>
        <taxon>Fungi</taxon>
        <taxon>Dikarya</taxon>
        <taxon>Ascomycota</taxon>
        <taxon>Pezizomycotina</taxon>
        <taxon>Dothideomycetes</taxon>
        <taxon>Dothideomycetidae</taxon>
        <taxon>Dothideales</taxon>
        <taxon>Saccotheciaceae</taxon>
        <taxon>Aureobasidium</taxon>
    </lineage>
</organism>
<evidence type="ECO:0000256" key="1">
    <source>
        <dbReference type="SAM" id="MobiDB-lite"/>
    </source>
</evidence>
<evidence type="ECO:0000313" key="4">
    <source>
        <dbReference type="Proteomes" id="UP000030672"/>
    </source>
</evidence>
<feature type="domain" description="C2H2-type" evidence="2">
    <location>
        <begin position="273"/>
        <end position="294"/>
    </location>
</feature>
<accession>A0A074VLW9</accession>
<sequence length="334" mass="37883">MSGMIADLSAHDHSAGERYRNGKPWVLILRPRNNMSSVWVTLHEDAWTLITRVLHFALSVDGPASRTMQQDPRANPHPYYEAALVALRRWFYDGAGDPAIFLIHLENNIMEAAGRLDGRVRENWYLWRAYSIEHHGPFDHLAIERFETNVATEPNIAADNTSAEFFLSEAHMNIREDMTEDECRLALRLERRNLLGPAITSIDMLGKISIKMLSAWNHDLPDWMWRKAQLSQPPPVSPAPSRGSPAPSRGSPAASPGHHTDGGITKSTRPYKCEFCRSSFSTEAKKVIHIQTVHNDRLVTLLIVRRHDPTAQIAERDSFRGHRTLPRLFPLLLA</sequence>
<dbReference type="PROSITE" id="PS00028">
    <property type="entry name" value="ZINC_FINGER_C2H2_1"/>
    <property type="match status" value="1"/>
</dbReference>
<evidence type="ECO:0000259" key="2">
    <source>
        <dbReference type="PROSITE" id="PS00028"/>
    </source>
</evidence>
<dbReference type="Gene3D" id="3.30.160.60">
    <property type="entry name" value="Classic Zinc Finger"/>
    <property type="match status" value="1"/>
</dbReference>